<comment type="caution">
    <text evidence="2">The sequence shown here is derived from an EMBL/GenBank/DDBJ whole genome shotgun (WGS) entry which is preliminary data.</text>
</comment>
<dbReference type="Proteomes" id="UP000499080">
    <property type="component" value="Unassembled WGS sequence"/>
</dbReference>
<keyword evidence="3" id="KW-1185">Reference proteome</keyword>
<protein>
    <recommendedName>
        <fullName evidence="4">PiggyBac transposable element-derived protein domain-containing protein</fullName>
    </recommendedName>
</protein>
<dbReference type="EMBL" id="BGPR01027027">
    <property type="protein sequence ID" value="GBN97203.1"/>
    <property type="molecule type" value="Genomic_DNA"/>
</dbReference>
<feature type="region of interest" description="Disordered" evidence="1">
    <location>
        <begin position="1"/>
        <end position="73"/>
    </location>
</feature>
<dbReference type="AlphaFoldDB" id="A0A4Y2TBN6"/>
<evidence type="ECO:0000313" key="3">
    <source>
        <dbReference type="Proteomes" id="UP000499080"/>
    </source>
</evidence>
<gene>
    <name evidence="2" type="ORF">AVEN_261293_1</name>
</gene>
<name>A0A4Y2TBN6_ARAVE</name>
<dbReference type="OrthoDB" id="6466835at2759"/>
<organism evidence="2 3">
    <name type="scientific">Araneus ventricosus</name>
    <name type="common">Orbweaver spider</name>
    <name type="synonym">Epeira ventricosa</name>
    <dbReference type="NCBI Taxonomy" id="182803"/>
    <lineage>
        <taxon>Eukaryota</taxon>
        <taxon>Metazoa</taxon>
        <taxon>Ecdysozoa</taxon>
        <taxon>Arthropoda</taxon>
        <taxon>Chelicerata</taxon>
        <taxon>Arachnida</taxon>
        <taxon>Araneae</taxon>
        <taxon>Araneomorphae</taxon>
        <taxon>Entelegynae</taxon>
        <taxon>Araneoidea</taxon>
        <taxon>Araneidae</taxon>
        <taxon>Araneus</taxon>
    </lineage>
</organism>
<evidence type="ECO:0000256" key="1">
    <source>
        <dbReference type="SAM" id="MobiDB-lite"/>
    </source>
</evidence>
<accession>A0A4Y2TBN6</accession>
<sequence length="122" mass="14389">MPTTYEKEIESLRKPLAEVETDKNSDFDNENNRSEDVLEDNFSDHERFGEHNTESEEDGDSENEEINNSEWFRSQDGVQWRKRKFRQNIRCHNIVSRLPGTKEPAKDVTSPAKGWEVFITIR</sequence>
<proteinExistence type="predicted"/>
<feature type="compositionally biased region" description="Acidic residues" evidence="1">
    <location>
        <begin position="55"/>
        <end position="67"/>
    </location>
</feature>
<feature type="compositionally biased region" description="Basic and acidic residues" evidence="1">
    <location>
        <begin position="1"/>
        <end position="54"/>
    </location>
</feature>
<evidence type="ECO:0000313" key="2">
    <source>
        <dbReference type="EMBL" id="GBN97203.1"/>
    </source>
</evidence>
<reference evidence="2 3" key="1">
    <citation type="journal article" date="2019" name="Sci. Rep.">
        <title>Orb-weaving spider Araneus ventricosus genome elucidates the spidroin gene catalogue.</title>
        <authorList>
            <person name="Kono N."/>
            <person name="Nakamura H."/>
            <person name="Ohtoshi R."/>
            <person name="Moran D.A.P."/>
            <person name="Shinohara A."/>
            <person name="Yoshida Y."/>
            <person name="Fujiwara M."/>
            <person name="Mori M."/>
            <person name="Tomita M."/>
            <person name="Arakawa K."/>
        </authorList>
    </citation>
    <scope>NUCLEOTIDE SEQUENCE [LARGE SCALE GENOMIC DNA]</scope>
</reference>
<evidence type="ECO:0008006" key="4">
    <source>
        <dbReference type="Google" id="ProtNLM"/>
    </source>
</evidence>